<evidence type="ECO:0000313" key="1">
    <source>
        <dbReference type="EMBL" id="KAI5665558.1"/>
    </source>
</evidence>
<organism evidence="1 2">
    <name type="scientific">Catharanthus roseus</name>
    <name type="common">Madagascar periwinkle</name>
    <name type="synonym">Vinca rosea</name>
    <dbReference type="NCBI Taxonomy" id="4058"/>
    <lineage>
        <taxon>Eukaryota</taxon>
        <taxon>Viridiplantae</taxon>
        <taxon>Streptophyta</taxon>
        <taxon>Embryophyta</taxon>
        <taxon>Tracheophyta</taxon>
        <taxon>Spermatophyta</taxon>
        <taxon>Magnoliopsida</taxon>
        <taxon>eudicotyledons</taxon>
        <taxon>Gunneridae</taxon>
        <taxon>Pentapetalae</taxon>
        <taxon>asterids</taxon>
        <taxon>lamiids</taxon>
        <taxon>Gentianales</taxon>
        <taxon>Apocynaceae</taxon>
        <taxon>Rauvolfioideae</taxon>
        <taxon>Vinceae</taxon>
        <taxon>Catharanthinae</taxon>
        <taxon>Catharanthus</taxon>
    </lineage>
</organism>
<reference evidence="2" key="1">
    <citation type="journal article" date="2023" name="Nat. Plants">
        <title>Single-cell RNA sequencing provides a high-resolution roadmap for understanding the multicellular compartmentation of specialized metabolism.</title>
        <authorList>
            <person name="Sun S."/>
            <person name="Shen X."/>
            <person name="Li Y."/>
            <person name="Li Y."/>
            <person name="Wang S."/>
            <person name="Li R."/>
            <person name="Zhang H."/>
            <person name="Shen G."/>
            <person name="Guo B."/>
            <person name="Wei J."/>
            <person name="Xu J."/>
            <person name="St-Pierre B."/>
            <person name="Chen S."/>
            <person name="Sun C."/>
        </authorList>
    </citation>
    <scope>NUCLEOTIDE SEQUENCE [LARGE SCALE GENOMIC DNA]</scope>
</reference>
<name>A0ACC0B0V0_CATRO</name>
<accession>A0ACC0B0V0</accession>
<sequence>MAVTKGRYCFREVLPFAAMVLVECANTGNSTLFKAASDQGMSYMVFVVYSFGISAIALIPLAFIFHRKSPLPPLSFPLLGRIFLLAVLGFTAQMLGYKGISYGSPTLSSAISNLTPAFTFALAIIFRMEKLVLRSARSQAKVIGTLISIAGALVVVLYSGPAVIEVYRSSNSIHSLLSSPRPNWAIGGLLLTADYLVLSIWYILQYGKRLVHLVFDEITYCMYSYSHPSRLKR</sequence>
<gene>
    <name evidence="1" type="ORF">M9H77_15411</name>
</gene>
<evidence type="ECO:0000313" key="2">
    <source>
        <dbReference type="Proteomes" id="UP001060085"/>
    </source>
</evidence>
<dbReference type="Proteomes" id="UP001060085">
    <property type="component" value="Linkage Group LG04"/>
</dbReference>
<comment type="caution">
    <text evidence="1">The sequence shown here is derived from an EMBL/GenBank/DDBJ whole genome shotgun (WGS) entry which is preliminary data.</text>
</comment>
<dbReference type="EMBL" id="CM044704">
    <property type="protein sequence ID" value="KAI5665558.1"/>
    <property type="molecule type" value="Genomic_DNA"/>
</dbReference>
<proteinExistence type="predicted"/>
<keyword evidence="2" id="KW-1185">Reference proteome</keyword>
<protein>
    <submittedName>
        <fullName evidence="1">Uncharacterized protein</fullName>
    </submittedName>
</protein>